<evidence type="ECO:0000256" key="2">
    <source>
        <dbReference type="SAM" id="Phobius"/>
    </source>
</evidence>
<feature type="region of interest" description="Disordered" evidence="1">
    <location>
        <begin position="61"/>
        <end position="143"/>
    </location>
</feature>
<keyword evidence="2" id="KW-0812">Transmembrane</keyword>
<feature type="transmembrane region" description="Helical" evidence="2">
    <location>
        <begin position="206"/>
        <end position="225"/>
    </location>
</feature>
<feature type="transmembrane region" description="Helical" evidence="2">
    <location>
        <begin position="237"/>
        <end position="256"/>
    </location>
</feature>
<evidence type="ECO:0000313" key="5">
    <source>
        <dbReference type="Proteomes" id="UP000294225"/>
    </source>
</evidence>
<name>A0A4R0IKQ9_9ACTN</name>
<feature type="compositionally biased region" description="Low complexity" evidence="1">
    <location>
        <begin position="110"/>
        <end position="126"/>
    </location>
</feature>
<dbReference type="AlphaFoldDB" id="A0A4R0IKQ9"/>
<accession>A0A4R0IKQ9</accession>
<dbReference type="InterPro" id="IPR036869">
    <property type="entry name" value="J_dom_sf"/>
</dbReference>
<organism evidence="4 5">
    <name type="scientific">Kribbella speibonae</name>
    <dbReference type="NCBI Taxonomy" id="1572660"/>
    <lineage>
        <taxon>Bacteria</taxon>
        <taxon>Bacillati</taxon>
        <taxon>Actinomycetota</taxon>
        <taxon>Actinomycetes</taxon>
        <taxon>Propionibacteriales</taxon>
        <taxon>Kribbellaceae</taxon>
        <taxon>Kribbella</taxon>
    </lineage>
</organism>
<dbReference type="Gene3D" id="1.10.287.110">
    <property type="entry name" value="DnaJ domain"/>
    <property type="match status" value="1"/>
</dbReference>
<evidence type="ECO:0000259" key="3">
    <source>
        <dbReference type="PROSITE" id="PS50076"/>
    </source>
</evidence>
<dbReference type="PANTHER" id="PTHR44240">
    <property type="entry name" value="DNAJ DOMAIN (PROKARYOTIC HEAT SHOCK PROTEIN)-RELATED"/>
    <property type="match status" value="1"/>
</dbReference>
<dbReference type="PANTHER" id="PTHR44240:SF10">
    <property type="entry name" value="J DOMAIN-CONTAINING PROTEIN"/>
    <property type="match status" value="1"/>
</dbReference>
<dbReference type="RefSeq" id="WP_131499266.1">
    <property type="nucleotide sequence ID" value="NZ_SJKC01000006.1"/>
</dbReference>
<feature type="domain" description="J" evidence="3">
    <location>
        <begin position="5"/>
        <end position="66"/>
    </location>
</feature>
<feature type="transmembrane region" description="Helical" evidence="2">
    <location>
        <begin position="152"/>
        <end position="170"/>
    </location>
</feature>
<evidence type="ECO:0000256" key="1">
    <source>
        <dbReference type="SAM" id="MobiDB-lite"/>
    </source>
</evidence>
<feature type="transmembrane region" description="Helical" evidence="2">
    <location>
        <begin position="176"/>
        <end position="194"/>
    </location>
</feature>
<protein>
    <submittedName>
        <fullName evidence="4">J domain-containing protein</fullName>
    </submittedName>
</protein>
<feature type="compositionally biased region" description="Polar residues" evidence="1">
    <location>
        <begin position="127"/>
        <end position="137"/>
    </location>
</feature>
<dbReference type="PRINTS" id="PR00625">
    <property type="entry name" value="JDOMAIN"/>
</dbReference>
<dbReference type="PROSITE" id="PS50076">
    <property type="entry name" value="DNAJ_2"/>
    <property type="match status" value="1"/>
</dbReference>
<evidence type="ECO:0000313" key="4">
    <source>
        <dbReference type="EMBL" id="TCC31738.1"/>
    </source>
</evidence>
<proteinExistence type="predicted"/>
<keyword evidence="2" id="KW-0472">Membrane</keyword>
<keyword evidence="2" id="KW-1133">Transmembrane helix</keyword>
<dbReference type="SUPFAM" id="SSF46565">
    <property type="entry name" value="Chaperone J-domain"/>
    <property type="match status" value="1"/>
</dbReference>
<dbReference type="InterPro" id="IPR001623">
    <property type="entry name" value="DnaJ_domain"/>
</dbReference>
<dbReference type="Pfam" id="PF00226">
    <property type="entry name" value="DnaJ"/>
    <property type="match status" value="1"/>
</dbReference>
<dbReference type="SMART" id="SM00271">
    <property type="entry name" value="DnaJ"/>
    <property type="match status" value="1"/>
</dbReference>
<comment type="caution">
    <text evidence="4">The sequence shown here is derived from an EMBL/GenBank/DDBJ whole genome shotgun (WGS) entry which is preliminary data.</text>
</comment>
<gene>
    <name evidence="4" type="ORF">E0H92_34940</name>
</gene>
<dbReference type="EMBL" id="SJKC01000006">
    <property type="protein sequence ID" value="TCC31738.1"/>
    <property type="molecule type" value="Genomic_DNA"/>
</dbReference>
<dbReference type="Proteomes" id="UP000294225">
    <property type="component" value="Unassembled WGS sequence"/>
</dbReference>
<dbReference type="CDD" id="cd06257">
    <property type="entry name" value="DnaJ"/>
    <property type="match status" value="1"/>
</dbReference>
<feature type="compositionally biased region" description="Basic and acidic residues" evidence="1">
    <location>
        <begin position="73"/>
        <end position="88"/>
    </location>
</feature>
<reference evidence="4 5" key="1">
    <citation type="submission" date="2019-02" db="EMBL/GenBank/DDBJ databases">
        <title>Kribbella capetownensis sp. nov. and Kribbella speibonae sp. nov., isolated from soil.</title>
        <authorList>
            <person name="Curtis S.M."/>
            <person name="Norton I."/>
            <person name="Everest G.J."/>
            <person name="Meyers P.R."/>
        </authorList>
    </citation>
    <scope>NUCLEOTIDE SEQUENCE [LARGE SCALE GENOMIC DNA]</scope>
    <source>
        <strain evidence="4 5">YM55</strain>
    </source>
</reference>
<sequence length="462" mass="49879">MGGADHYEVLNVERTASAAEIKTAYRKLVRQVHPDQGGNAALFRLVQEAWTTLSDPVKRASYDRLLAGQSTTREPDPRPRPDPRREPDPQPDPQPEPEPTWTWSTDQPWSNEPSSEQASSEQPEQSRTTGERTQPVNTGPIHATPTFGRWRVPALVALTVFAALIIWILATTDYNGFWDVVFGVGTAAMIVVAMPPHWSRRVPLGGLFKVLGVLTAAFLLVALFLTFNPFAASGVSTVGRVLVGVVVAGLIVVRILTGRWSTAHALDQAIDRTAAYEFNLWGRPGEPLIDDALAAPISAYDVLLQRRTANLLDPVIGALPAAKLVHGAQLGAVAVDHMLLNGNRVALIVSLTGPPGAYSLDAYGSLVFNGQPIDSPAPALEAAVTAWSGRLRTAQVRGFLIVHPTVDGQGGIMTQGGSEAAVTCLSARSADRELLNWLEPEGNVLDRRLLYDVLRRAPYGLM</sequence>
<dbReference type="InterPro" id="IPR052276">
    <property type="entry name" value="Diphthamide-biosynth_chaperone"/>
</dbReference>